<keyword evidence="2" id="KW-1185">Reference proteome</keyword>
<evidence type="ECO:0000313" key="2">
    <source>
        <dbReference type="Proteomes" id="UP000184509"/>
    </source>
</evidence>
<proteinExistence type="predicted"/>
<reference evidence="1 2" key="1">
    <citation type="submission" date="2016-11" db="EMBL/GenBank/DDBJ databases">
        <authorList>
            <person name="Jaros S."/>
            <person name="Januszkiewicz K."/>
            <person name="Wedrychowicz H."/>
        </authorList>
    </citation>
    <scope>NUCLEOTIDE SEQUENCE [LARGE SCALE GENOMIC DNA]</scope>
    <source>
        <strain evidence="1 2">DSM 26991</strain>
    </source>
</reference>
<protein>
    <submittedName>
        <fullName evidence="1">Putative lipoprotein, rSAM/lipoprotein system</fullName>
    </submittedName>
</protein>
<dbReference type="EMBL" id="FQTV01000013">
    <property type="protein sequence ID" value="SHF75737.1"/>
    <property type="molecule type" value="Genomic_DNA"/>
</dbReference>
<accession>A0A1M5E950</accession>
<dbReference type="NCBIfam" id="TIGR04134">
    <property type="entry name" value="lipo_with_rSAM"/>
    <property type="match status" value="1"/>
</dbReference>
<evidence type="ECO:0000313" key="1">
    <source>
        <dbReference type="EMBL" id="SHF75737.1"/>
    </source>
</evidence>
<keyword evidence="1" id="KW-0449">Lipoprotein</keyword>
<dbReference type="Proteomes" id="UP000184509">
    <property type="component" value="Unassembled WGS sequence"/>
</dbReference>
<dbReference type="InterPro" id="IPR026403">
    <property type="entry name" value="Lipo_with_rSAM"/>
</dbReference>
<dbReference type="AlphaFoldDB" id="A0A1M5E950"/>
<name>A0A1M5E950_9BACE</name>
<organism evidence="1 2">
    <name type="scientific">Bacteroides luti</name>
    <dbReference type="NCBI Taxonomy" id="1297750"/>
    <lineage>
        <taxon>Bacteria</taxon>
        <taxon>Pseudomonadati</taxon>
        <taxon>Bacteroidota</taxon>
        <taxon>Bacteroidia</taxon>
        <taxon>Bacteroidales</taxon>
        <taxon>Bacteroidaceae</taxon>
        <taxon>Bacteroides</taxon>
    </lineage>
</organism>
<gene>
    <name evidence="1" type="ORF">SAMN05444405_11354</name>
</gene>
<sequence>MMVLLGFNGCSGEAPCMYGSPYALHTIKGKVENNSGSAIKGIQVICNAKNSWIKPDTLLSNQNGEFIFKSEHTFTEATYKLICKDIDGDTNGSYKNDSIEVEFKKSDLSNGKDWFEGEATKNVTIKLSENDK</sequence>